<evidence type="ECO:0000313" key="10">
    <source>
        <dbReference type="Proteomes" id="UP001153050"/>
    </source>
</evidence>
<evidence type="ECO:0000256" key="5">
    <source>
        <dbReference type="ARBA" id="ARBA00022989"/>
    </source>
</evidence>
<evidence type="ECO:0000256" key="1">
    <source>
        <dbReference type="ARBA" id="ARBA00004141"/>
    </source>
</evidence>
<gene>
    <name evidence="9" type="ORF">MES5069_180084</name>
</gene>
<dbReference type="PANTHER" id="PTHR43840:SF15">
    <property type="entry name" value="MITOCHONDRIAL METAL TRANSPORTER 1-RELATED"/>
    <property type="match status" value="1"/>
</dbReference>
<dbReference type="InterPro" id="IPR002524">
    <property type="entry name" value="Cation_efflux"/>
</dbReference>
<reference evidence="9 10" key="1">
    <citation type="submission" date="2022-03" db="EMBL/GenBank/DDBJ databases">
        <authorList>
            <person name="Brunel B."/>
        </authorList>
    </citation>
    <scope>NUCLEOTIDE SEQUENCE [LARGE SCALE GENOMIC DNA]</scope>
    <source>
        <strain evidence="9">STM5069sample</strain>
    </source>
</reference>
<evidence type="ECO:0000256" key="7">
    <source>
        <dbReference type="SAM" id="Phobius"/>
    </source>
</evidence>
<dbReference type="PANTHER" id="PTHR43840">
    <property type="entry name" value="MITOCHONDRIAL METAL TRANSPORTER 1-RELATED"/>
    <property type="match status" value="1"/>
</dbReference>
<dbReference type="SUPFAM" id="SSF160240">
    <property type="entry name" value="Cation efflux protein cytoplasmic domain-like"/>
    <property type="match status" value="1"/>
</dbReference>
<dbReference type="Gene3D" id="3.30.70.1350">
    <property type="entry name" value="Cation efflux protein, cytoplasmic domain"/>
    <property type="match status" value="1"/>
</dbReference>
<feature type="transmembrane region" description="Helical" evidence="7">
    <location>
        <begin position="158"/>
        <end position="180"/>
    </location>
</feature>
<organism evidence="9 10">
    <name type="scientific">Mesorhizobium escarrei</name>
    <dbReference type="NCBI Taxonomy" id="666018"/>
    <lineage>
        <taxon>Bacteria</taxon>
        <taxon>Pseudomonadati</taxon>
        <taxon>Pseudomonadota</taxon>
        <taxon>Alphaproteobacteria</taxon>
        <taxon>Hyphomicrobiales</taxon>
        <taxon>Phyllobacteriaceae</taxon>
        <taxon>Mesorhizobium</taxon>
    </lineage>
</organism>
<feature type="transmembrane region" description="Helical" evidence="7">
    <location>
        <begin position="61"/>
        <end position="81"/>
    </location>
</feature>
<feature type="domain" description="Cation efflux protein transmembrane" evidence="8">
    <location>
        <begin position="59"/>
        <end position="248"/>
    </location>
</feature>
<proteinExistence type="inferred from homology"/>
<keyword evidence="4 7" id="KW-0812">Transmembrane</keyword>
<sequence length="337" mass="35669">MSRQIPVLGARILDWFGFGPRDHAAHGHGHHDHVSGSHSHGVIDATIATTDRGIWAIKWSFVILALTAAMQMVVVALSGSVALLADAIHNIGDATTAIPLWIAFLLARRKPSPTFAYGLGRVEDLAGMIIVGIILFSAIVAGYQAIDRLINPRAVTHLGWLAAAGLVGFLGNEAVAVFRIRVGREINSAALVADGYHARTDGLTSLAVVLGAFGVWLGFALADPIVGLLITVAILGIVWQSARSVLTRMLDGIDPDVIGDIRHAAAHVPAARIVEAKARWIGHKLHANIAIAVEESLPVSEAKKITATLEHQLFEHMPALAAANIRLANADADHAHG</sequence>
<dbReference type="InterPro" id="IPR036837">
    <property type="entry name" value="Cation_efflux_CTD_sf"/>
</dbReference>
<protein>
    <submittedName>
        <fullName evidence="9">Cobalt-zinc-cadmium resistance protein</fullName>
    </submittedName>
</protein>
<dbReference type="EMBL" id="CAKXZT010000090">
    <property type="protein sequence ID" value="CAH2397775.1"/>
    <property type="molecule type" value="Genomic_DNA"/>
</dbReference>
<feature type="transmembrane region" description="Helical" evidence="7">
    <location>
        <begin position="87"/>
        <end position="107"/>
    </location>
</feature>
<keyword evidence="5 7" id="KW-1133">Transmembrane helix</keyword>
<dbReference type="Proteomes" id="UP001153050">
    <property type="component" value="Unassembled WGS sequence"/>
</dbReference>
<comment type="similarity">
    <text evidence="2">Belongs to the cation diffusion facilitator (CDF) transporter (TC 2.A.4) family.</text>
</comment>
<evidence type="ECO:0000256" key="4">
    <source>
        <dbReference type="ARBA" id="ARBA00022692"/>
    </source>
</evidence>
<dbReference type="Pfam" id="PF01545">
    <property type="entry name" value="Cation_efflux"/>
    <property type="match status" value="1"/>
</dbReference>
<dbReference type="NCBIfam" id="TIGR01297">
    <property type="entry name" value="CDF"/>
    <property type="match status" value="1"/>
</dbReference>
<feature type="transmembrane region" description="Helical" evidence="7">
    <location>
        <begin position="201"/>
        <end position="219"/>
    </location>
</feature>
<dbReference type="InterPro" id="IPR058533">
    <property type="entry name" value="Cation_efflux_TM"/>
</dbReference>
<evidence type="ECO:0000256" key="6">
    <source>
        <dbReference type="ARBA" id="ARBA00023136"/>
    </source>
</evidence>
<dbReference type="SUPFAM" id="SSF161111">
    <property type="entry name" value="Cation efflux protein transmembrane domain-like"/>
    <property type="match status" value="1"/>
</dbReference>
<dbReference type="InterPro" id="IPR050291">
    <property type="entry name" value="CDF_Transporter"/>
</dbReference>
<name>A0ABN8JJJ0_9HYPH</name>
<comment type="subcellular location">
    <subcellularLocation>
        <location evidence="1">Membrane</location>
        <topology evidence="1">Multi-pass membrane protein</topology>
    </subcellularLocation>
</comment>
<keyword evidence="3" id="KW-0813">Transport</keyword>
<evidence type="ECO:0000313" key="9">
    <source>
        <dbReference type="EMBL" id="CAH2397775.1"/>
    </source>
</evidence>
<keyword evidence="10" id="KW-1185">Reference proteome</keyword>
<keyword evidence="6 7" id="KW-0472">Membrane</keyword>
<evidence type="ECO:0000259" key="8">
    <source>
        <dbReference type="Pfam" id="PF01545"/>
    </source>
</evidence>
<evidence type="ECO:0000256" key="3">
    <source>
        <dbReference type="ARBA" id="ARBA00022448"/>
    </source>
</evidence>
<dbReference type="InterPro" id="IPR027469">
    <property type="entry name" value="Cation_efflux_TMD_sf"/>
</dbReference>
<dbReference type="Gene3D" id="1.20.1510.10">
    <property type="entry name" value="Cation efflux protein transmembrane domain"/>
    <property type="match status" value="1"/>
</dbReference>
<accession>A0ABN8JJJ0</accession>
<comment type="caution">
    <text evidence="9">The sequence shown here is derived from an EMBL/GenBank/DDBJ whole genome shotgun (WGS) entry which is preliminary data.</text>
</comment>
<evidence type="ECO:0000256" key="2">
    <source>
        <dbReference type="ARBA" id="ARBA00008114"/>
    </source>
</evidence>
<dbReference type="RefSeq" id="WP_367185926.1">
    <property type="nucleotide sequence ID" value="NZ_CAKXZT010000090.1"/>
</dbReference>
<feature type="transmembrane region" description="Helical" evidence="7">
    <location>
        <begin position="128"/>
        <end position="146"/>
    </location>
</feature>